<dbReference type="EMBL" id="MW862992">
    <property type="protein sequence ID" value="QWY82757.1"/>
    <property type="molecule type" value="Genomic_DNA"/>
</dbReference>
<dbReference type="GeneID" id="77932275"/>
<evidence type="ECO:0000313" key="1">
    <source>
        <dbReference type="EMBL" id="QWY82757.1"/>
    </source>
</evidence>
<gene>
    <name evidence="1" type="primary">14</name>
    <name evidence="1" type="ORF">SEA_SILENTRX_14</name>
</gene>
<sequence length="61" mass="6830">MAIKRIMELDVSKGTSKEELQRFIDGIPDAAKVSSQVTQHVGDRPWEPGSFTLKVVAEWSE</sequence>
<proteinExistence type="predicted"/>
<dbReference type="RefSeq" id="YP_010656395.1">
    <property type="nucleotide sequence ID" value="NC_070838.1"/>
</dbReference>
<name>A0A8F3E8L6_9CAUD</name>
<accession>A0A8F3E8L6</accession>
<evidence type="ECO:0000313" key="2">
    <source>
        <dbReference type="Proteomes" id="UP000693725"/>
    </source>
</evidence>
<protein>
    <submittedName>
        <fullName evidence="1">Uncharacterized protein</fullName>
    </submittedName>
</protein>
<keyword evidence="2" id="KW-1185">Reference proteome</keyword>
<reference evidence="1" key="1">
    <citation type="submission" date="2021-04" db="EMBL/GenBank/DDBJ databases">
        <authorList>
            <person name="Edwards E.G."/>
            <person name="Siddiqui F.A."/>
            <person name="Anastasi R.E."/>
            <person name="Conroy D.J."/>
            <person name="Gerton T.J."/>
            <person name="Laizure I.E."/>
            <person name="Reynolds J.D."/>
            <person name="Ulker M."/>
            <person name="Ouellette S.K."/>
            <person name="Duggan K.O."/>
            <person name="Johnson K.C."/>
            <person name="MacLea K.S."/>
            <person name="Garlena R.A."/>
            <person name="Russell D.A."/>
            <person name="Jacobs-Sera D."/>
            <person name="Hatfull G.F."/>
        </authorList>
    </citation>
    <scope>NUCLEOTIDE SEQUENCE</scope>
</reference>
<dbReference type="Proteomes" id="UP000693725">
    <property type="component" value="Segment"/>
</dbReference>
<organism evidence="1 2">
    <name type="scientific">Arthrobacter phage SilentRX</name>
    <dbReference type="NCBI Taxonomy" id="2836091"/>
    <lineage>
        <taxon>Viruses</taxon>
        <taxon>Duplodnaviria</taxon>
        <taxon>Heunggongvirae</taxon>
        <taxon>Uroviricota</taxon>
        <taxon>Caudoviricetes</taxon>
        <taxon>Silentrexvirus</taxon>
        <taxon>Silentrexvirus silentrx</taxon>
    </lineage>
</organism>
<dbReference type="KEGG" id="vg:77932275"/>